<keyword evidence="6" id="KW-1015">Disulfide bond</keyword>
<organism evidence="13 14">
    <name type="scientific">Bradyrhizobium ivorense</name>
    <dbReference type="NCBI Taxonomy" id="2511166"/>
    <lineage>
        <taxon>Bacteria</taxon>
        <taxon>Pseudomonadati</taxon>
        <taxon>Pseudomonadota</taxon>
        <taxon>Alphaproteobacteria</taxon>
        <taxon>Hyphomicrobiales</taxon>
        <taxon>Nitrobacteraceae</taxon>
        <taxon>Bradyrhizobium</taxon>
    </lineage>
</organism>
<evidence type="ECO:0000313" key="13">
    <source>
        <dbReference type="EMBL" id="VIO70779.1"/>
    </source>
</evidence>
<evidence type="ECO:0000256" key="6">
    <source>
        <dbReference type="ARBA" id="ARBA00023157"/>
    </source>
</evidence>
<sequence length="231" mass="24839">MSEEGAHQAYATPIAASLAEFTEKLIARRGVEQANVLFGGQIGPATEALSARTNSIGVGDVAPDFSLPTAERRTWNLAEHLAQGKFSSLVVVFYRGTWCGYCNIYLRGLLAILSPLSDANAALIAVSPEAAPESIDNAGVGSTFPVLIDQGGKVAEQFGLTFEMNDAAKSILKSSGFDIDKRNADGRWTLPVPGTFVIDRSGHIAYAHVDADYRNRPEPQEIVTICRSLRR</sequence>
<dbReference type="EC" id="1.11.1.24" evidence="2"/>
<keyword evidence="4" id="KW-0049">Antioxidant</keyword>
<dbReference type="GO" id="GO:0034599">
    <property type="term" value="P:cellular response to oxidative stress"/>
    <property type="evidence" value="ECO:0007669"/>
    <property type="project" value="TreeGrafter"/>
</dbReference>
<evidence type="ECO:0000256" key="4">
    <source>
        <dbReference type="ARBA" id="ARBA00022862"/>
    </source>
</evidence>
<dbReference type="SUPFAM" id="SSF52833">
    <property type="entry name" value="Thioredoxin-like"/>
    <property type="match status" value="1"/>
</dbReference>
<comment type="similarity">
    <text evidence="9">Belongs to the peroxiredoxin family. BCP/PrxQ subfamily.</text>
</comment>
<dbReference type="RefSeq" id="WP_172627214.1">
    <property type="nucleotide sequence ID" value="NZ_CAADFB020000059.1"/>
</dbReference>
<evidence type="ECO:0000256" key="10">
    <source>
        <dbReference type="ARBA" id="ARBA00042639"/>
    </source>
</evidence>
<gene>
    <name evidence="13" type="primary">resA_2</name>
    <name evidence="13" type="ORF">CI1B_33990</name>
</gene>
<accession>A0A508T7G3</accession>
<evidence type="ECO:0000256" key="9">
    <source>
        <dbReference type="ARBA" id="ARBA00038489"/>
    </source>
</evidence>
<comment type="function">
    <text evidence="1">Thiol-specific peroxidase that catalyzes the reduction of hydrogen peroxide and organic hydroperoxides to water and alcohols, respectively. Plays a role in cell protection against oxidative stress by detoxifying peroxides and as sensor of hydrogen peroxide-mediated signaling events.</text>
</comment>
<evidence type="ECO:0000313" key="14">
    <source>
        <dbReference type="Proteomes" id="UP000328092"/>
    </source>
</evidence>
<dbReference type="CDD" id="cd02970">
    <property type="entry name" value="PRX_like2"/>
    <property type="match status" value="1"/>
</dbReference>
<dbReference type="PROSITE" id="PS51352">
    <property type="entry name" value="THIOREDOXIN_2"/>
    <property type="match status" value="1"/>
</dbReference>
<reference evidence="13" key="1">
    <citation type="submission" date="2019-02" db="EMBL/GenBank/DDBJ databases">
        <authorList>
            <person name="Pothier F.J."/>
        </authorList>
    </citation>
    <scope>NUCLEOTIDE SEQUENCE</scope>
    <source>
        <strain evidence="13">CI-1B</strain>
    </source>
</reference>
<keyword evidence="3" id="KW-0575">Peroxidase</keyword>
<comment type="catalytic activity">
    <reaction evidence="11">
        <text>a hydroperoxide + [thioredoxin]-dithiol = an alcohol + [thioredoxin]-disulfide + H2O</text>
        <dbReference type="Rhea" id="RHEA:62620"/>
        <dbReference type="Rhea" id="RHEA-COMP:10698"/>
        <dbReference type="Rhea" id="RHEA-COMP:10700"/>
        <dbReference type="ChEBI" id="CHEBI:15377"/>
        <dbReference type="ChEBI" id="CHEBI:29950"/>
        <dbReference type="ChEBI" id="CHEBI:30879"/>
        <dbReference type="ChEBI" id="CHEBI:35924"/>
        <dbReference type="ChEBI" id="CHEBI:50058"/>
        <dbReference type="EC" id="1.11.1.24"/>
    </reaction>
</comment>
<keyword evidence="14" id="KW-1185">Reference proteome</keyword>
<evidence type="ECO:0000256" key="11">
    <source>
        <dbReference type="ARBA" id="ARBA00049091"/>
    </source>
</evidence>
<evidence type="ECO:0000256" key="5">
    <source>
        <dbReference type="ARBA" id="ARBA00023002"/>
    </source>
</evidence>
<comment type="caution">
    <text evidence="13">The sequence shown here is derived from an EMBL/GenBank/DDBJ whole genome shotgun (WGS) entry which is preliminary data.</text>
</comment>
<dbReference type="GO" id="GO:0005737">
    <property type="term" value="C:cytoplasm"/>
    <property type="evidence" value="ECO:0007669"/>
    <property type="project" value="TreeGrafter"/>
</dbReference>
<dbReference type="GO" id="GO:0045454">
    <property type="term" value="P:cell redox homeostasis"/>
    <property type="evidence" value="ECO:0007669"/>
    <property type="project" value="TreeGrafter"/>
</dbReference>
<dbReference type="InterPro" id="IPR013766">
    <property type="entry name" value="Thioredoxin_domain"/>
</dbReference>
<dbReference type="InterPro" id="IPR000866">
    <property type="entry name" value="AhpC/TSA"/>
</dbReference>
<evidence type="ECO:0000256" key="2">
    <source>
        <dbReference type="ARBA" id="ARBA00013017"/>
    </source>
</evidence>
<evidence type="ECO:0000256" key="1">
    <source>
        <dbReference type="ARBA" id="ARBA00003330"/>
    </source>
</evidence>
<evidence type="ECO:0000259" key="12">
    <source>
        <dbReference type="PROSITE" id="PS51352"/>
    </source>
</evidence>
<dbReference type="InterPro" id="IPR036249">
    <property type="entry name" value="Thioredoxin-like_sf"/>
</dbReference>
<dbReference type="EMBL" id="CAADFC020000012">
    <property type="protein sequence ID" value="VIO70779.1"/>
    <property type="molecule type" value="Genomic_DNA"/>
</dbReference>
<dbReference type="AlphaFoldDB" id="A0A508T7G3"/>
<dbReference type="InterPro" id="IPR050924">
    <property type="entry name" value="Peroxiredoxin_BCP/PrxQ"/>
</dbReference>
<keyword evidence="7" id="KW-0676">Redox-active center</keyword>
<protein>
    <recommendedName>
        <fullName evidence="2">thioredoxin-dependent peroxiredoxin</fullName>
        <ecNumber evidence="2">1.11.1.24</ecNumber>
    </recommendedName>
    <alternativeName>
        <fullName evidence="8">Thioredoxin peroxidase</fullName>
    </alternativeName>
    <alternativeName>
        <fullName evidence="10">Thioredoxin-dependent peroxiredoxin Bcp</fullName>
    </alternativeName>
</protein>
<name>A0A508T7G3_9BRAD</name>
<dbReference type="Proteomes" id="UP000328092">
    <property type="component" value="Unassembled WGS sequence"/>
</dbReference>
<evidence type="ECO:0000256" key="7">
    <source>
        <dbReference type="ARBA" id="ARBA00023284"/>
    </source>
</evidence>
<keyword evidence="5" id="KW-0560">Oxidoreductase</keyword>
<dbReference type="PANTHER" id="PTHR42801:SF7">
    <property type="entry name" value="SLL1159 PROTEIN"/>
    <property type="match status" value="1"/>
</dbReference>
<feature type="domain" description="Thioredoxin" evidence="12">
    <location>
        <begin position="56"/>
        <end position="231"/>
    </location>
</feature>
<dbReference type="Pfam" id="PF00578">
    <property type="entry name" value="AhpC-TSA"/>
    <property type="match status" value="1"/>
</dbReference>
<evidence type="ECO:0000256" key="3">
    <source>
        <dbReference type="ARBA" id="ARBA00022559"/>
    </source>
</evidence>
<proteinExistence type="inferred from homology"/>
<dbReference type="Gene3D" id="3.40.30.10">
    <property type="entry name" value="Glutaredoxin"/>
    <property type="match status" value="1"/>
</dbReference>
<evidence type="ECO:0000256" key="8">
    <source>
        <dbReference type="ARBA" id="ARBA00032824"/>
    </source>
</evidence>
<dbReference type="GO" id="GO:0008379">
    <property type="term" value="F:thioredoxin peroxidase activity"/>
    <property type="evidence" value="ECO:0007669"/>
    <property type="project" value="TreeGrafter"/>
</dbReference>
<dbReference type="PANTHER" id="PTHR42801">
    <property type="entry name" value="THIOREDOXIN-DEPENDENT PEROXIDE REDUCTASE"/>
    <property type="match status" value="1"/>
</dbReference>